<evidence type="ECO:0000256" key="1">
    <source>
        <dbReference type="ARBA" id="ARBA00007074"/>
    </source>
</evidence>
<keyword evidence="2" id="KW-0645">Protease</keyword>
<proteinExistence type="inferred from homology"/>
<dbReference type="Pfam" id="PF00877">
    <property type="entry name" value="NLPC_P60"/>
    <property type="match status" value="1"/>
</dbReference>
<dbReference type="OrthoDB" id="20888at2759"/>
<keyword evidence="4" id="KW-0788">Thiol protease</keyword>
<dbReference type="InterPro" id="IPR000064">
    <property type="entry name" value="NLP_P60_dom"/>
</dbReference>
<dbReference type="EMBL" id="AJWJ01001062">
    <property type="protein sequence ID" value="KAF2068312.1"/>
    <property type="molecule type" value="Genomic_DNA"/>
</dbReference>
<feature type="chain" id="PRO_5035161042" description="NlpC/P60 domain-containing protein" evidence="5">
    <location>
        <begin position="24"/>
        <end position="178"/>
    </location>
</feature>
<reference evidence="7" key="1">
    <citation type="submission" date="2020-01" db="EMBL/GenBank/DDBJ databases">
        <title>Development of genomics and gene disruption for Polysphondylium violaceum indicates a role for the polyketide synthase stlB in stalk morphogenesis.</title>
        <authorList>
            <person name="Narita B."/>
            <person name="Kawabe Y."/>
            <person name="Kin K."/>
            <person name="Saito T."/>
            <person name="Gibbs R."/>
            <person name="Kuspa A."/>
            <person name="Muzny D."/>
            <person name="Queller D."/>
            <person name="Richards S."/>
            <person name="Strassman J."/>
            <person name="Sucgang R."/>
            <person name="Worley K."/>
            <person name="Schaap P."/>
        </authorList>
    </citation>
    <scope>NUCLEOTIDE SEQUENCE</scope>
    <source>
        <strain evidence="7">QSvi11</strain>
    </source>
</reference>
<organism evidence="7 8">
    <name type="scientific">Polysphondylium violaceum</name>
    <dbReference type="NCBI Taxonomy" id="133409"/>
    <lineage>
        <taxon>Eukaryota</taxon>
        <taxon>Amoebozoa</taxon>
        <taxon>Evosea</taxon>
        <taxon>Eumycetozoa</taxon>
        <taxon>Dictyostelia</taxon>
        <taxon>Dictyosteliales</taxon>
        <taxon>Dictyosteliaceae</taxon>
        <taxon>Polysphondylium</taxon>
    </lineage>
</organism>
<evidence type="ECO:0000256" key="4">
    <source>
        <dbReference type="ARBA" id="ARBA00022807"/>
    </source>
</evidence>
<evidence type="ECO:0000259" key="6">
    <source>
        <dbReference type="PROSITE" id="PS51935"/>
    </source>
</evidence>
<evidence type="ECO:0000313" key="7">
    <source>
        <dbReference type="EMBL" id="KAF2068312.1"/>
    </source>
</evidence>
<comment type="similarity">
    <text evidence="1">Belongs to the peptidase C40 family.</text>
</comment>
<keyword evidence="3" id="KW-0378">Hydrolase</keyword>
<keyword evidence="5" id="KW-0732">Signal</keyword>
<evidence type="ECO:0000256" key="3">
    <source>
        <dbReference type="ARBA" id="ARBA00022801"/>
    </source>
</evidence>
<dbReference type="Proteomes" id="UP000695562">
    <property type="component" value="Unassembled WGS sequence"/>
</dbReference>
<dbReference type="GO" id="GO:0006508">
    <property type="term" value="P:proteolysis"/>
    <property type="evidence" value="ECO:0007669"/>
    <property type="project" value="UniProtKB-KW"/>
</dbReference>
<dbReference type="SUPFAM" id="SSF54001">
    <property type="entry name" value="Cysteine proteinases"/>
    <property type="match status" value="1"/>
</dbReference>
<evidence type="ECO:0000256" key="2">
    <source>
        <dbReference type="ARBA" id="ARBA00022670"/>
    </source>
</evidence>
<dbReference type="Gene3D" id="3.90.1720.10">
    <property type="entry name" value="endopeptidase domain like (from Nostoc punctiforme)"/>
    <property type="match status" value="1"/>
</dbReference>
<dbReference type="PANTHER" id="PTHR47359:SF3">
    <property type="entry name" value="NLP_P60 DOMAIN-CONTAINING PROTEIN-RELATED"/>
    <property type="match status" value="1"/>
</dbReference>
<dbReference type="PROSITE" id="PS51935">
    <property type="entry name" value="NLPC_P60"/>
    <property type="match status" value="1"/>
</dbReference>
<feature type="signal peptide" evidence="5">
    <location>
        <begin position="1"/>
        <end position="23"/>
    </location>
</feature>
<protein>
    <recommendedName>
        <fullName evidence="6">NlpC/P60 domain-containing protein</fullName>
    </recommendedName>
</protein>
<dbReference type="InterPro" id="IPR038765">
    <property type="entry name" value="Papain-like_cys_pep_sf"/>
</dbReference>
<keyword evidence="8" id="KW-1185">Reference proteome</keyword>
<feature type="domain" description="NlpC/P60" evidence="6">
    <location>
        <begin position="45"/>
        <end position="178"/>
    </location>
</feature>
<evidence type="ECO:0000313" key="8">
    <source>
        <dbReference type="Proteomes" id="UP000695562"/>
    </source>
</evidence>
<sequence length="178" mass="18606">MKSISSILLVVCLIATAFYSVQANASMFVDVTNEIKSMNFTALPASTCAKAASQAKHYASCGCPYVWGGTSCGCGGSGGMDCSGLVYTSYREAGYSGITRVTTTQVHQGSGCNAGCSPSNTHNCKVGDLFFYCFGSGCPDHVLMYVGGNQVAECSVPGTDCSVHAPYSENYQTCRSFC</sequence>
<dbReference type="PANTHER" id="PTHR47359">
    <property type="entry name" value="PEPTIDOGLYCAN DL-ENDOPEPTIDASE CWLO"/>
    <property type="match status" value="1"/>
</dbReference>
<dbReference type="GO" id="GO:0008234">
    <property type="term" value="F:cysteine-type peptidase activity"/>
    <property type="evidence" value="ECO:0007669"/>
    <property type="project" value="UniProtKB-KW"/>
</dbReference>
<comment type="caution">
    <text evidence="7">The sequence shown here is derived from an EMBL/GenBank/DDBJ whole genome shotgun (WGS) entry which is preliminary data.</text>
</comment>
<gene>
    <name evidence="7" type="ORF">CYY_010361</name>
</gene>
<evidence type="ECO:0000256" key="5">
    <source>
        <dbReference type="SAM" id="SignalP"/>
    </source>
</evidence>
<accession>A0A8J4UZU4</accession>
<dbReference type="AlphaFoldDB" id="A0A8J4UZU4"/>
<dbReference type="InterPro" id="IPR051794">
    <property type="entry name" value="PG_Endopeptidase_C40"/>
</dbReference>
<name>A0A8J4UZU4_9MYCE</name>